<dbReference type="EMBL" id="JAXOVC010000012">
    <property type="protein sequence ID" value="KAK4495349.1"/>
    <property type="molecule type" value="Genomic_DNA"/>
</dbReference>
<evidence type="ECO:0000313" key="2">
    <source>
        <dbReference type="EMBL" id="KAK4495349.1"/>
    </source>
</evidence>
<gene>
    <name evidence="2" type="ORF">PRZ48_013680</name>
</gene>
<keyword evidence="1" id="KW-0732">Signal</keyword>
<proteinExistence type="predicted"/>
<evidence type="ECO:0000313" key="3">
    <source>
        <dbReference type="Proteomes" id="UP001305779"/>
    </source>
</evidence>
<accession>A0ABR0E1Q5</accession>
<keyword evidence="3" id="KW-1185">Reference proteome</keyword>
<comment type="caution">
    <text evidence="2">The sequence shown here is derived from an EMBL/GenBank/DDBJ whole genome shotgun (WGS) entry which is preliminary data.</text>
</comment>
<dbReference type="Proteomes" id="UP001305779">
    <property type="component" value="Unassembled WGS sequence"/>
</dbReference>
<sequence>MHSKPALLITLSSLMGLSLAAPSTCLPEGSICPQTNKPRLTIDKTIKNWEEMWAGDFSLLNDTVMPDVQIYQDRLSIGNTTQFIPIQNSTALLNFMRRGRQGYDEYRFVEDFYFGNDNGSMVAGRWHLDAVSPTPRRSREI</sequence>
<feature type="signal peptide" evidence="1">
    <location>
        <begin position="1"/>
        <end position="20"/>
    </location>
</feature>
<protein>
    <submittedName>
        <fullName evidence="2">Uncharacterized protein</fullName>
    </submittedName>
</protein>
<feature type="chain" id="PRO_5045515250" evidence="1">
    <location>
        <begin position="21"/>
        <end position="141"/>
    </location>
</feature>
<evidence type="ECO:0000256" key="1">
    <source>
        <dbReference type="SAM" id="SignalP"/>
    </source>
</evidence>
<organism evidence="2 3">
    <name type="scientific">Zasmidium cellare</name>
    <name type="common">Wine cellar mold</name>
    <name type="synonym">Racodium cellare</name>
    <dbReference type="NCBI Taxonomy" id="395010"/>
    <lineage>
        <taxon>Eukaryota</taxon>
        <taxon>Fungi</taxon>
        <taxon>Dikarya</taxon>
        <taxon>Ascomycota</taxon>
        <taxon>Pezizomycotina</taxon>
        <taxon>Dothideomycetes</taxon>
        <taxon>Dothideomycetidae</taxon>
        <taxon>Mycosphaerellales</taxon>
        <taxon>Mycosphaerellaceae</taxon>
        <taxon>Zasmidium</taxon>
    </lineage>
</organism>
<name>A0ABR0E1Q5_ZASCE</name>
<reference evidence="2 3" key="1">
    <citation type="journal article" date="2023" name="G3 (Bethesda)">
        <title>A chromosome-level genome assembly of Zasmidium syzygii isolated from banana leaves.</title>
        <authorList>
            <person name="van Westerhoven A.C."/>
            <person name="Mehrabi R."/>
            <person name="Talebi R."/>
            <person name="Steentjes M.B.F."/>
            <person name="Corcolon B."/>
            <person name="Chong P.A."/>
            <person name="Kema G.H.J."/>
            <person name="Seidl M.F."/>
        </authorList>
    </citation>
    <scope>NUCLEOTIDE SEQUENCE [LARGE SCALE GENOMIC DNA]</scope>
    <source>
        <strain evidence="2 3">P124</strain>
    </source>
</reference>